<accession>A0ABR4MWW4</accession>
<keyword evidence="1 2" id="KW-0728">SH3 domain</keyword>
<organism evidence="6 7">
    <name type="scientific">Polyrhizophydium stewartii</name>
    <dbReference type="NCBI Taxonomy" id="2732419"/>
    <lineage>
        <taxon>Eukaryota</taxon>
        <taxon>Fungi</taxon>
        <taxon>Fungi incertae sedis</taxon>
        <taxon>Chytridiomycota</taxon>
        <taxon>Chytridiomycota incertae sedis</taxon>
        <taxon>Chytridiomycetes</taxon>
        <taxon>Rhizophydiales</taxon>
        <taxon>Rhizophydiales incertae sedis</taxon>
        <taxon>Polyrhizophydium</taxon>
    </lineage>
</organism>
<protein>
    <recommendedName>
        <fullName evidence="5">SH3 domain-containing protein</fullName>
    </recommendedName>
</protein>
<evidence type="ECO:0000313" key="6">
    <source>
        <dbReference type="EMBL" id="KAL2911762.1"/>
    </source>
</evidence>
<evidence type="ECO:0000256" key="2">
    <source>
        <dbReference type="PROSITE-ProRule" id="PRU00192"/>
    </source>
</evidence>
<evidence type="ECO:0000259" key="5">
    <source>
        <dbReference type="PROSITE" id="PS50002"/>
    </source>
</evidence>
<dbReference type="InterPro" id="IPR001452">
    <property type="entry name" value="SH3_domain"/>
</dbReference>
<reference evidence="6 7" key="1">
    <citation type="submission" date="2023-09" db="EMBL/GenBank/DDBJ databases">
        <title>Pangenome analysis of Batrachochytrium dendrobatidis and related Chytrids.</title>
        <authorList>
            <person name="Yacoub M.N."/>
            <person name="Stajich J.E."/>
            <person name="James T.Y."/>
        </authorList>
    </citation>
    <scope>NUCLEOTIDE SEQUENCE [LARGE SCALE GENOMIC DNA]</scope>
    <source>
        <strain evidence="6 7">JEL0888</strain>
    </source>
</reference>
<feature type="compositionally biased region" description="Low complexity" evidence="3">
    <location>
        <begin position="51"/>
        <end position="76"/>
    </location>
</feature>
<evidence type="ECO:0000256" key="1">
    <source>
        <dbReference type="ARBA" id="ARBA00022443"/>
    </source>
</evidence>
<name>A0ABR4MWW4_9FUNG</name>
<feature type="transmembrane region" description="Helical" evidence="4">
    <location>
        <begin position="332"/>
        <end position="355"/>
    </location>
</feature>
<comment type="caution">
    <text evidence="6">The sequence shown here is derived from an EMBL/GenBank/DDBJ whole genome shotgun (WGS) entry which is preliminary data.</text>
</comment>
<dbReference type="Gene3D" id="2.30.30.40">
    <property type="entry name" value="SH3 Domains"/>
    <property type="match status" value="1"/>
</dbReference>
<feature type="compositionally biased region" description="Pro residues" evidence="3">
    <location>
        <begin position="79"/>
        <end position="97"/>
    </location>
</feature>
<proteinExistence type="predicted"/>
<dbReference type="EMBL" id="JADGIZ020000088">
    <property type="protein sequence ID" value="KAL2911762.1"/>
    <property type="molecule type" value="Genomic_DNA"/>
</dbReference>
<keyword evidence="4" id="KW-1133">Transmembrane helix</keyword>
<keyword evidence="4" id="KW-0472">Membrane</keyword>
<feature type="region of interest" description="Disordered" evidence="3">
    <location>
        <begin position="15"/>
        <end position="106"/>
    </location>
</feature>
<sequence length="562" mass="58627">MADSQLSALANHAFVEPLPLSGPSQDRTVAEDPLDSGPVPQPPAPPPPPAGLVAPVAHAADASPSTEPSPTPTANSLEPPAPSPSPSPSPSSPPPPQQQQQQTLPSSLMPALADSTTCLSLANSSVCQSWSQGFVNVTSSWSIAAFDTSLSVAVNSPLRTADFNRAFGCSWGGTGIRYGLTYACAERVFSSDADCNPGAKPSAPASARTLMPLCASTCNTYLASLAQVFSNAAVCRQKPSAGSDDQLAAKIAARQQTLSLVQSFCDSLTERDPTQCVASTPLDQDSCGLAQQPASYIRSFCNSSPNEPCCQKAGWLAQAQADPASSASMTSLILTLSTIGVFALFALPLIVWLTVFRPGRARQPRGHMPVKDDDEIPRHNVIFGRHARKESLSSSMLRSRPSSVAMVSLPQGQCHSHLVSQPHGEAISSFGRPLGAGSRHASITRCSSAGFPLPATYFAGIGAGAGAGAAAGGFGEDADEASAHGRNESSNVSGRTTPMQDPNNRLFVAVYGYERRLSDEMDLWAGDEIMVEETFNDGWMRGMNFTTGGSGTFPAACLGIDM</sequence>
<dbReference type="Pfam" id="PF00018">
    <property type="entry name" value="SH3_1"/>
    <property type="match status" value="1"/>
</dbReference>
<dbReference type="SUPFAM" id="SSF50044">
    <property type="entry name" value="SH3-domain"/>
    <property type="match status" value="1"/>
</dbReference>
<dbReference type="Proteomes" id="UP001527925">
    <property type="component" value="Unassembled WGS sequence"/>
</dbReference>
<keyword evidence="4" id="KW-0812">Transmembrane</keyword>
<feature type="compositionally biased region" description="Polar residues" evidence="3">
    <location>
        <begin position="488"/>
        <end position="500"/>
    </location>
</feature>
<feature type="region of interest" description="Disordered" evidence="3">
    <location>
        <begin position="470"/>
        <end position="500"/>
    </location>
</feature>
<evidence type="ECO:0000313" key="7">
    <source>
        <dbReference type="Proteomes" id="UP001527925"/>
    </source>
</evidence>
<dbReference type="SMART" id="SM00326">
    <property type="entry name" value="SH3"/>
    <property type="match status" value="1"/>
</dbReference>
<dbReference type="PROSITE" id="PS50002">
    <property type="entry name" value="SH3"/>
    <property type="match status" value="1"/>
</dbReference>
<dbReference type="InterPro" id="IPR036028">
    <property type="entry name" value="SH3-like_dom_sf"/>
</dbReference>
<gene>
    <name evidence="6" type="ORF">HK105_208765</name>
</gene>
<evidence type="ECO:0000256" key="4">
    <source>
        <dbReference type="SAM" id="Phobius"/>
    </source>
</evidence>
<keyword evidence="7" id="KW-1185">Reference proteome</keyword>
<feature type="compositionally biased region" description="Pro residues" evidence="3">
    <location>
        <begin position="39"/>
        <end position="50"/>
    </location>
</feature>
<feature type="domain" description="SH3" evidence="5">
    <location>
        <begin position="502"/>
        <end position="562"/>
    </location>
</feature>
<evidence type="ECO:0000256" key="3">
    <source>
        <dbReference type="SAM" id="MobiDB-lite"/>
    </source>
</evidence>